<keyword evidence="2" id="KW-0560">Oxidoreductase</keyword>
<dbReference type="InterPro" id="IPR011008">
    <property type="entry name" value="Dimeric_a/b-barrel"/>
</dbReference>
<dbReference type="GO" id="GO:0004497">
    <property type="term" value="F:monooxygenase activity"/>
    <property type="evidence" value="ECO:0007669"/>
    <property type="project" value="UniProtKB-KW"/>
</dbReference>
<comment type="caution">
    <text evidence="2">The sequence shown here is derived from an EMBL/GenBank/DDBJ whole genome shotgun (WGS) entry which is preliminary data.</text>
</comment>
<name>A0A1S8THV8_9CLOT</name>
<dbReference type="SUPFAM" id="SSF54909">
    <property type="entry name" value="Dimeric alpha+beta barrel"/>
    <property type="match status" value="1"/>
</dbReference>
<dbReference type="Proteomes" id="UP000190890">
    <property type="component" value="Unassembled WGS sequence"/>
</dbReference>
<keyword evidence="2" id="KW-0503">Monooxygenase</keyword>
<gene>
    <name evidence="2" type="primary">ycnE_2</name>
    <name evidence="2" type="ORF">CLPUN_23980</name>
</gene>
<dbReference type="PANTHER" id="PTHR33336:SF15">
    <property type="entry name" value="ABM DOMAIN-CONTAINING PROTEIN"/>
    <property type="match status" value="1"/>
</dbReference>
<dbReference type="InterPro" id="IPR050744">
    <property type="entry name" value="AI-2_Isomerase_LsrG"/>
</dbReference>
<evidence type="ECO:0000313" key="3">
    <source>
        <dbReference type="Proteomes" id="UP000190890"/>
    </source>
</evidence>
<dbReference type="RefSeq" id="WP_077847527.1">
    <property type="nucleotide sequence ID" value="NZ_LZZM01000153.1"/>
</dbReference>
<dbReference type="InterPro" id="IPR007138">
    <property type="entry name" value="ABM_dom"/>
</dbReference>
<sequence>MIKIVAKSIIEDDKKDTYLQLAKELIEKSRKEEGCISYGLFQDINNASVFTFIEEWKDQKAIEIHNNSEHFKRIVPLLGELRIGKGDVNLYKEV</sequence>
<dbReference type="PROSITE" id="PS51725">
    <property type="entry name" value="ABM"/>
    <property type="match status" value="1"/>
</dbReference>
<dbReference type="EMBL" id="LZZM01000153">
    <property type="protein sequence ID" value="OOM77281.1"/>
    <property type="molecule type" value="Genomic_DNA"/>
</dbReference>
<dbReference type="Gene3D" id="3.30.70.100">
    <property type="match status" value="1"/>
</dbReference>
<proteinExistence type="predicted"/>
<evidence type="ECO:0000259" key="1">
    <source>
        <dbReference type="PROSITE" id="PS51725"/>
    </source>
</evidence>
<reference evidence="2 3" key="1">
    <citation type="submission" date="2016-05" db="EMBL/GenBank/DDBJ databases">
        <title>Microbial solvent formation.</title>
        <authorList>
            <person name="Poehlein A."/>
            <person name="Montoya Solano J.D."/>
            <person name="Flitsch S."/>
            <person name="Krabben P."/>
            <person name="Duerre P."/>
            <person name="Daniel R."/>
        </authorList>
    </citation>
    <scope>NUCLEOTIDE SEQUENCE [LARGE SCALE GENOMIC DNA]</scope>
    <source>
        <strain evidence="2 3">DSM 2619</strain>
    </source>
</reference>
<dbReference type="Pfam" id="PF03992">
    <property type="entry name" value="ABM"/>
    <property type="match status" value="1"/>
</dbReference>
<organism evidence="2 3">
    <name type="scientific">Clostridium puniceum</name>
    <dbReference type="NCBI Taxonomy" id="29367"/>
    <lineage>
        <taxon>Bacteria</taxon>
        <taxon>Bacillati</taxon>
        <taxon>Bacillota</taxon>
        <taxon>Clostridia</taxon>
        <taxon>Eubacteriales</taxon>
        <taxon>Clostridiaceae</taxon>
        <taxon>Clostridium</taxon>
    </lineage>
</organism>
<feature type="domain" description="ABM" evidence="1">
    <location>
        <begin position="2"/>
        <end position="94"/>
    </location>
</feature>
<accession>A0A1S8THV8</accession>
<evidence type="ECO:0000313" key="2">
    <source>
        <dbReference type="EMBL" id="OOM77281.1"/>
    </source>
</evidence>
<dbReference type="AlphaFoldDB" id="A0A1S8THV8"/>
<dbReference type="STRING" id="29367.CLPUN_23980"/>
<protein>
    <submittedName>
        <fullName evidence="2">Putative monooxygenase YcnE</fullName>
        <ecNumber evidence="2">1.-.-.-</ecNumber>
    </submittedName>
</protein>
<keyword evidence="3" id="KW-1185">Reference proteome</keyword>
<dbReference type="OrthoDB" id="287932at2"/>
<dbReference type="PANTHER" id="PTHR33336">
    <property type="entry name" value="QUINOL MONOOXYGENASE YGIN-RELATED"/>
    <property type="match status" value="1"/>
</dbReference>
<dbReference type="EC" id="1.-.-.-" evidence="2"/>